<feature type="domain" description="HpcH/HpaI aldolase/citrate lyase" evidence="5">
    <location>
        <begin position="2"/>
        <end position="228"/>
    </location>
</feature>
<dbReference type="InterPro" id="IPR040442">
    <property type="entry name" value="Pyrv_kinase-like_dom_sf"/>
</dbReference>
<protein>
    <submittedName>
        <fullName evidence="6">Citrate lyase subunit beta/citryl-CoA lyase</fullName>
        <ecNumber evidence="6">4.1.3.34</ecNumber>
    </submittedName>
</protein>
<name>A0ABU0C9J9_9BRAD</name>
<dbReference type="Proteomes" id="UP001230253">
    <property type="component" value="Unassembled WGS sequence"/>
</dbReference>
<dbReference type="InterPro" id="IPR011206">
    <property type="entry name" value="Citrate_lyase_beta/mcl1/mcl2"/>
</dbReference>
<comment type="similarity">
    <text evidence="2">Belongs to the HpcH/HpaI aldolase family.</text>
</comment>
<evidence type="ECO:0000256" key="1">
    <source>
        <dbReference type="ARBA" id="ARBA00001946"/>
    </source>
</evidence>
<evidence type="ECO:0000256" key="2">
    <source>
        <dbReference type="ARBA" id="ARBA00005568"/>
    </source>
</evidence>
<dbReference type="Gene3D" id="3.20.20.60">
    <property type="entry name" value="Phosphoenolpyruvate-binding domains"/>
    <property type="match status" value="1"/>
</dbReference>
<evidence type="ECO:0000256" key="3">
    <source>
        <dbReference type="ARBA" id="ARBA00022723"/>
    </source>
</evidence>
<dbReference type="RefSeq" id="WP_307155003.1">
    <property type="nucleotide sequence ID" value="NZ_JAUSUK010000002.1"/>
</dbReference>
<evidence type="ECO:0000313" key="6">
    <source>
        <dbReference type="EMBL" id="MDQ0326882.1"/>
    </source>
</evidence>
<proteinExistence type="inferred from homology"/>
<organism evidence="6 7">
    <name type="scientific">Rhodopseudomonas julia</name>
    <dbReference type="NCBI Taxonomy" id="200617"/>
    <lineage>
        <taxon>Bacteria</taxon>
        <taxon>Pseudomonadati</taxon>
        <taxon>Pseudomonadota</taxon>
        <taxon>Alphaproteobacteria</taxon>
        <taxon>Hyphomicrobiales</taxon>
        <taxon>Nitrobacteraceae</taxon>
        <taxon>Rhodopseudomonas</taxon>
    </lineage>
</organism>
<dbReference type="PIRSF" id="PIRSF015582">
    <property type="entry name" value="Cit_lyase_B"/>
    <property type="match status" value="1"/>
</dbReference>
<dbReference type="PANTHER" id="PTHR32308">
    <property type="entry name" value="LYASE BETA SUBUNIT, PUTATIVE (AFU_ORTHOLOGUE AFUA_4G13030)-RELATED"/>
    <property type="match status" value="1"/>
</dbReference>
<dbReference type="InterPro" id="IPR005000">
    <property type="entry name" value="Aldolase/citrate-lyase_domain"/>
</dbReference>
<keyword evidence="4" id="KW-0460">Magnesium</keyword>
<comment type="caution">
    <text evidence="6">The sequence shown here is derived from an EMBL/GenBank/DDBJ whole genome shotgun (WGS) entry which is preliminary data.</text>
</comment>
<accession>A0ABU0C9J9</accession>
<reference evidence="6 7" key="1">
    <citation type="submission" date="2023-07" db="EMBL/GenBank/DDBJ databases">
        <title>Genomic Encyclopedia of Type Strains, Phase IV (KMG-IV): sequencing the most valuable type-strain genomes for metagenomic binning, comparative biology and taxonomic classification.</title>
        <authorList>
            <person name="Goeker M."/>
        </authorList>
    </citation>
    <scope>NUCLEOTIDE SEQUENCE [LARGE SCALE GENOMIC DNA]</scope>
    <source>
        <strain evidence="6 7">DSM 11549</strain>
    </source>
</reference>
<dbReference type="EC" id="4.1.3.34" evidence="6"/>
<dbReference type="EMBL" id="JAUSUK010000002">
    <property type="protein sequence ID" value="MDQ0326882.1"/>
    <property type="molecule type" value="Genomic_DNA"/>
</dbReference>
<gene>
    <name evidence="6" type="ORF">J2R99_002751</name>
</gene>
<dbReference type="SUPFAM" id="SSF51621">
    <property type="entry name" value="Phosphoenolpyruvate/pyruvate domain"/>
    <property type="match status" value="1"/>
</dbReference>
<keyword evidence="7" id="KW-1185">Reference proteome</keyword>
<comment type="cofactor">
    <cofactor evidence="1">
        <name>Mg(2+)</name>
        <dbReference type="ChEBI" id="CHEBI:18420"/>
    </cofactor>
</comment>
<dbReference type="GO" id="GO:0008816">
    <property type="term" value="F:citryl-CoA lyase activity"/>
    <property type="evidence" value="ECO:0007669"/>
    <property type="project" value="UniProtKB-EC"/>
</dbReference>
<keyword evidence="3" id="KW-0479">Metal-binding</keyword>
<evidence type="ECO:0000256" key="4">
    <source>
        <dbReference type="ARBA" id="ARBA00022842"/>
    </source>
</evidence>
<evidence type="ECO:0000313" key="7">
    <source>
        <dbReference type="Proteomes" id="UP001230253"/>
    </source>
</evidence>
<dbReference type="Pfam" id="PF03328">
    <property type="entry name" value="HpcH_HpaI"/>
    <property type="match status" value="1"/>
</dbReference>
<keyword evidence="6" id="KW-0456">Lyase</keyword>
<dbReference type="PANTHER" id="PTHR32308:SF0">
    <property type="entry name" value="HPCH_HPAI ALDOLASE_CITRATE LYASE DOMAIN-CONTAINING PROTEIN"/>
    <property type="match status" value="1"/>
</dbReference>
<sequence>MRSYLLVPADSDRKLAKALTSGADALILDLADSVAPPDKGTARKLATDFLRRHIGLMHPRLFVRINDLESPLSEGDLDHVMTGAPTGIVQSAAAGKDDVVLLGARIAVREALHGLPDGGTRILAVAGDRPDSVLALGSYAGDVARLCGLVWCGDRSAAGIGRQRESDEDGDWGNPSALARNLCLFAAGAAHVDAIDRPYHDFADSGGLAAEAAKGAKEGFAGKIAVHPSQVAAINDAFTPGPDEIAAAEALIAAFRAAGNPGALAIEGLACDQSDLRRAERLVARAAQITQIRKIVSPSPPGPSGE</sequence>
<evidence type="ECO:0000259" key="5">
    <source>
        <dbReference type="Pfam" id="PF03328"/>
    </source>
</evidence>
<dbReference type="InterPro" id="IPR015813">
    <property type="entry name" value="Pyrv/PenolPyrv_kinase-like_dom"/>
</dbReference>